<dbReference type="OrthoDB" id="413885at2759"/>
<dbReference type="AlphaFoldDB" id="A0A0F7ZG43"/>
<dbReference type="Proteomes" id="UP000054481">
    <property type="component" value="Unassembled WGS sequence"/>
</dbReference>
<dbReference type="InterPro" id="IPR007867">
    <property type="entry name" value="GMC_OxRtase_C"/>
</dbReference>
<keyword evidence="2" id="KW-0285">Flavoprotein</keyword>
<feature type="chain" id="PRO_5002525686" description="Glucose-methanol-choline oxidoreductase N-terminal domain-containing protein" evidence="3">
    <location>
        <begin position="19"/>
        <end position="586"/>
    </location>
</feature>
<feature type="signal peptide" evidence="3">
    <location>
        <begin position="1"/>
        <end position="18"/>
    </location>
</feature>
<dbReference type="InterPro" id="IPR012132">
    <property type="entry name" value="GMC_OxRdtase"/>
</dbReference>
<evidence type="ECO:0000256" key="1">
    <source>
        <dbReference type="ARBA" id="ARBA00010790"/>
    </source>
</evidence>
<dbReference type="PROSITE" id="PS00624">
    <property type="entry name" value="GMC_OXRED_2"/>
    <property type="match status" value="1"/>
</dbReference>
<sequence length="586" mass="63253">MKLLSTFLVGTLVQLSNAAPTAQDWASQQWDAIVIGAGTAGIIVADRLSEAGLKTLLLEQGGNSYGITGGTEKPEWLKGTNMSRVDVPGLYSTIFAGKSSLLCPDGVVNAYQACTIGGNSAINAGLYFQPPASDWDNFHPPGWHSADVKAATDRLLRRQPPVTKYSSDDQFYVQSGYDAVREWIVDGVGYKDVSFADDPNNKNGVFGRPVYNYIQGQRGGPTRTYLQSALKRSNFHLQTKVRVKYVKRNNGAATGVVVDDGRGATKTVALKPKGRVVLSAGAILSPQILMYSGIGPKDTLEKLASKSFTPYNASSWIEKPAVGRGLFDNPNTFIELSGPSVESYTYAYENPKPADGQMYLKSRSGPYAFASQTSAFWTYIPHADGSRAGVQGTVSSAGYADFTKNKTITLNVYGTSGLRSAGRVVLSDDGKFIAGPSQGVYYAHPQDAEDIATFIHTLFQRLPPSTPTAPAATGLTPLNLARDSSREDIIKYITTPSKYAVGSVQHWSSSCRIGECVDVDTKVIGTDNIHVIDASILAPLTVNPQFAVMVAAEKGAERILQSRGKTPKGKRDADDMELWRYLPTRR</sequence>
<dbReference type="InterPro" id="IPR036188">
    <property type="entry name" value="FAD/NAD-bd_sf"/>
</dbReference>
<dbReference type="GO" id="GO:0050660">
    <property type="term" value="F:flavin adenine dinucleotide binding"/>
    <property type="evidence" value="ECO:0007669"/>
    <property type="project" value="InterPro"/>
</dbReference>
<name>A0A0F7ZG43_9HYPO</name>
<gene>
    <name evidence="5" type="ORF">HIM_10355</name>
</gene>
<reference evidence="5 6" key="1">
    <citation type="journal article" date="2014" name="Genome Biol. Evol.">
        <title>Comparative genomics and transcriptomics analyses reveal divergent lifestyle features of nematode endoparasitic fungus Hirsutella minnesotensis.</title>
        <authorList>
            <person name="Lai Y."/>
            <person name="Liu K."/>
            <person name="Zhang X."/>
            <person name="Zhang X."/>
            <person name="Li K."/>
            <person name="Wang N."/>
            <person name="Shu C."/>
            <person name="Wu Y."/>
            <person name="Wang C."/>
            <person name="Bushley K.E."/>
            <person name="Xiang M."/>
            <person name="Liu X."/>
        </authorList>
    </citation>
    <scope>NUCLEOTIDE SEQUENCE [LARGE SCALE GENOMIC DNA]</scope>
    <source>
        <strain evidence="5 6">3608</strain>
    </source>
</reference>
<accession>A0A0F7ZG43</accession>
<dbReference type="EMBL" id="KQ030637">
    <property type="protein sequence ID" value="KJZ70241.1"/>
    <property type="molecule type" value="Genomic_DNA"/>
</dbReference>
<keyword evidence="6" id="KW-1185">Reference proteome</keyword>
<comment type="similarity">
    <text evidence="1">Belongs to the GMC oxidoreductase family.</text>
</comment>
<dbReference type="SUPFAM" id="SSF54373">
    <property type="entry name" value="FAD-linked reductases, C-terminal domain"/>
    <property type="match status" value="1"/>
</dbReference>
<feature type="binding site" evidence="2">
    <location>
        <position position="243"/>
    </location>
    <ligand>
        <name>FAD</name>
        <dbReference type="ChEBI" id="CHEBI:57692"/>
    </ligand>
</feature>
<keyword evidence="2" id="KW-0274">FAD</keyword>
<dbReference type="Gene3D" id="3.50.50.60">
    <property type="entry name" value="FAD/NAD(P)-binding domain"/>
    <property type="match status" value="1"/>
</dbReference>
<comment type="cofactor">
    <cofactor evidence="2">
        <name>FAD</name>
        <dbReference type="ChEBI" id="CHEBI:57692"/>
    </cofactor>
</comment>
<dbReference type="SUPFAM" id="SSF51905">
    <property type="entry name" value="FAD/NAD(P)-binding domain"/>
    <property type="match status" value="1"/>
</dbReference>
<dbReference type="PANTHER" id="PTHR47190">
    <property type="entry name" value="DEHYDROGENASE, PUTATIVE-RELATED"/>
    <property type="match status" value="1"/>
</dbReference>
<feature type="binding site" evidence="2">
    <location>
        <begin position="544"/>
        <end position="545"/>
    </location>
    <ligand>
        <name>FAD</name>
        <dbReference type="ChEBI" id="CHEBI:57692"/>
    </ligand>
</feature>
<evidence type="ECO:0000256" key="3">
    <source>
        <dbReference type="SAM" id="SignalP"/>
    </source>
</evidence>
<dbReference type="Pfam" id="PF05199">
    <property type="entry name" value="GMC_oxred_C"/>
    <property type="match status" value="1"/>
</dbReference>
<dbReference type="Pfam" id="PF00732">
    <property type="entry name" value="GMC_oxred_N"/>
    <property type="match status" value="1"/>
</dbReference>
<proteinExistence type="inferred from homology"/>
<dbReference type="GO" id="GO:0016614">
    <property type="term" value="F:oxidoreductase activity, acting on CH-OH group of donors"/>
    <property type="evidence" value="ECO:0007669"/>
    <property type="project" value="InterPro"/>
</dbReference>
<feature type="domain" description="Glucose-methanol-choline oxidoreductase N-terminal" evidence="4">
    <location>
        <begin position="281"/>
        <end position="295"/>
    </location>
</feature>
<evidence type="ECO:0000313" key="6">
    <source>
        <dbReference type="Proteomes" id="UP000054481"/>
    </source>
</evidence>
<evidence type="ECO:0000313" key="5">
    <source>
        <dbReference type="EMBL" id="KJZ70241.1"/>
    </source>
</evidence>
<dbReference type="PANTHER" id="PTHR47190:SF1">
    <property type="entry name" value="GLUCOSE-METHANOL-CHOLINE OXIDOREDUCTASE N-TERMINAL DOMAIN-CONTAINING PROTEIN"/>
    <property type="match status" value="1"/>
</dbReference>
<keyword evidence="3" id="KW-0732">Signal</keyword>
<dbReference type="Gene3D" id="3.30.410.10">
    <property type="entry name" value="Cholesterol Oxidase, domain 2"/>
    <property type="match status" value="1"/>
</dbReference>
<protein>
    <recommendedName>
        <fullName evidence="4">Glucose-methanol-choline oxidoreductase N-terminal domain-containing protein</fullName>
    </recommendedName>
</protein>
<dbReference type="PIRSF" id="PIRSF000137">
    <property type="entry name" value="Alcohol_oxidase"/>
    <property type="match status" value="1"/>
</dbReference>
<dbReference type="InterPro" id="IPR053208">
    <property type="entry name" value="GMC_Oxidoreductase_CD"/>
</dbReference>
<organism evidence="5 6">
    <name type="scientific">Hirsutella minnesotensis 3608</name>
    <dbReference type="NCBI Taxonomy" id="1043627"/>
    <lineage>
        <taxon>Eukaryota</taxon>
        <taxon>Fungi</taxon>
        <taxon>Dikarya</taxon>
        <taxon>Ascomycota</taxon>
        <taxon>Pezizomycotina</taxon>
        <taxon>Sordariomycetes</taxon>
        <taxon>Hypocreomycetidae</taxon>
        <taxon>Hypocreales</taxon>
        <taxon>Ophiocordycipitaceae</taxon>
        <taxon>Hirsutella</taxon>
    </lineage>
</organism>
<dbReference type="InterPro" id="IPR000172">
    <property type="entry name" value="GMC_OxRdtase_N"/>
</dbReference>
<evidence type="ECO:0000259" key="4">
    <source>
        <dbReference type="PROSITE" id="PS00624"/>
    </source>
</evidence>
<evidence type="ECO:0000256" key="2">
    <source>
        <dbReference type="PIRSR" id="PIRSR000137-2"/>
    </source>
</evidence>